<accession>R7SE63</accession>
<name>R7SE63_CONPW</name>
<gene>
    <name evidence="1" type="ORF">CONPUDRAFT_78110</name>
</gene>
<dbReference type="Proteomes" id="UP000053558">
    <property type="component" value="Unassembled WGS sequence"/>
</dbReference>
<dbReference type="GeneID" id="19209710"/>
<dbReference type="KEGG" id="cput:CONPUDRAFT_78110"/>
<dbReference type="AlphaFoldDB" id="R7SE63"/>
<evidence type="ECO:0000313" key="1">
    <source>
        <dbReference type="EMBL" id="EIW74466.1"/>
    </source>
</evidence>
<protein>
    <submittedName>
        <fullName evidence="1">Uncharacterized protein</fullName>
    </submittedName>
</protein>
<organism evidence="1 2">
    <name type="scientific">Coniophora puteana (strain RWD-64-598)</name>
    <name type="common">Brown rot fungus</name>
    <dbReference type="NCBI Taxonomy" id="741705"/>
    <lineage>
        <taxon>Eukaryota</taxon>
        <taxon>Fungi</taxon>
        <taxon>Dikarya</taxon>
        <taxon>Basidiomycota</taxon>
        <taxon>Agaricomycotina</taxon>
        <taxon>Agaricomycetes</taxon>
        <taxon>Agaricomycetidae</taxon>
        <taxon>Boletales</taxon>
        <taxon>Coniophorineae</taxon>
        <taxon>Coniophoraceae</taxon>
        <taxon>Coniophora</taxon>
    </lineage>
</organism>
<dbReference type="RefSeq" id="XP_007775477.1">
    <property type="nucleotide sequence ID" value="XM_007777287.1"/>
</dbReference>
<reference evidence="2" key="1">
    <citation type="journal article" date="2012" name="Science">
        <title>The Paleozoic origin of enzymatic lignin decomposition reconstructed from 31 fungal genomes.</title>
        <authorList>
            <person name="Floudas D."/>
            <person name="Binder M."/>
            <person name="Riley R."/>
            <person name="Barry K."/>
            <person name="Blanchette R.A."/>
            <person name="Henrissat B."/>
            <person name="Martinez A.T."/>
            <person name="Otillar R."/>
            <person name="Spatafora J.W."/>
            <person name="Yadav J.S."/>
            <person name="Aerts A."/>
            <person name="Benoit I."/>
            <person name="Boyd A."/>
            <person name="Carlson A."/>
            <person name="Copeland A."/>
            <person name="Coutinho P.M."/>
            <person name="de Vries R.P."/>
            <person name="Ferreira P."/>
            <person name="Findley K."/>
            <person name="Foster B."/>
            <person name="Gaskell J."/>
            <person name="Glotzer D."/>
            <person name="Gorecki P."/>
            <person name="Heitman J."/>
            <person name="Hesse C."/>
            <person name="Hori C."/>
            <person name="Igarashi K."/>
            <person name="Jurgens J.A."/>
            <person name="Kallen N."/>
            <person name="Kersten P."/>
            <person name="Kohler A."/>
            <person name="Kuees U."/>
            <person name="Kumar T.K.A."/>
            <person name="Kuo A."/>
            <person name="LaButti K."/>
            <person name="Larrondo L.F."/>
            <person name="Lindquist E."/>
            <person name="Ling A."/>
            <person name="Lombard V."/>
            <person name="Lucas S."/>
            <person name="Lundell T."/>
            <person name="Martin R."/>
            <person name="McLaughlin D.J."/>
            <person name="Morgenstern I."/>
            <person name="Morin E."/>
            <person name="Murat C."/>
            <person name="Nagy L.G."/>
            <person name="Nolan M."/>
            <person name="Ohm R.A."/>
            <person name="Patyshakuliyeva A."/>
            <person name="Rokas A."/>
            <person name="Ruiz-Duenas F.J."/>
            <person name="Sabat G."/>
            <person name="Salamov A."/>
            <person name="Samejima M."/>
            <person name="Schmutz J."/>
            <person name="Slot J.C."/>
            <person name="St John F."/>
            <person name="Stenlid J."/>
            <person name="Sun H."/>
            <person name="Sun S."/>
            <person name="Syed K."/>
            <person name="Tsang A."/>
            <person name="Wiebenga A."/>
            <person name="Young D."/>
            <person name="Pisabarro A."/>
            <person name="Eastwood D.C."/>
            <person name="Martin F."/>
            <person name="Cullen D."/>
            <person name="Grigoriev I.V."/>
            <person name="Hibbett D.S."/>
        </authorList>
    </citation>
    <scope>NUCLEOTIDE SEQUENCE [LARGE SCALE GENOMIC DNA]</scope>
    <source>
        <strain evidence="2">RWD-64-598 SS2</strain>
    </source>
</reference>
<proteinExistence type="predicted"/>
<dbReference type="EMBL" id="JH711592">
    <property type="protein sequence ID" value="EIW74466.1"/>
    <property type="molecule type" value="Genomic_DNA"/>
</dbReference>
<keyword evidence="2" id="KW-1185">Reference proteome</keyword>
<evidence type="ECO:0000313" key="2">
    <source>
        <dbReference type="Proteomes" id="UP000053558"/>
    </source>
</evidence>
<sequence>MAASPLFSHLHGLGIHRDHPYGPSSPLPPPPPPGSSIFVQCYDPPLLDCLDNIVVVPKLYLHPIHHEDQGSLCVGDKIVAHHAYTLPRGALQIPGPAAASGRITEVLSSGHGWRYLLVLCESLLGVDTGAHPIHDLIHTAIILAVPLCVTPIPTPVALKKKLSFFRHHQPTPPEHTQRTCTPLPPPPGHRVAPTVSALLDILPQDAILGVDDVAWDSKSDFAL</sequence>